<sequence>MNSPIFERLVQILRLEKRDPKWFPVAEQVLNTIYCLGDKPSELVTAIIKEQTRKVLDVIRVTVEGGSGPESEVANPGGKTGSSDAMQIEEVEDNSSDVGGEAVVVDIPAKTTMVDSWELTKLLFMIGHVAIKEIVLLELVESNLKAQKARTESERRARPVSRDEEEEEELNQVAGSAEDDIGDAIASIRERELLYGGTSLLAHFAPLVVHVCSNPSLYSDPTLQVHAITALTKLMCISVSFCEKHLPLLLSILRRSKSPVIRSNIAIALGDVTVCFSNLMGENVQYLYEPLRDDDLKVKRSMLMVLTHLILNGMIKVKGQLGEMAKCLEDPDPRVVDLAKLFFTELSSKDNAIYNNLPDIISSLSGDREDCVSEVKFGRIMRFLFDFIKDKDKQAENVIEKLCHRYRVTTDPRQWRDIALCLTLLPYKSERSVRRLVDGFSCYQEALADDTVYRHLSDIGTKVRGQSFQKQDAKHVVDEFLIKLSQGRARATGEEVSAKAGMMDVKDSSAATTNTSGLRTALGDMEIYSDDDDL</sequence>
<protein>
    <submittedName>
        <fullName evidence="1">Condensin complex non-SMC subunit Cnd1</fullName>
    </submittedName>
</protein>
<dbReference type="Proteomes" id="UP001145114">
    <property type="component" value="Unassembled WGS sequence"/>
</dbReference>
<proteinExistence type="predicted"/>
<evidence type="ECO:0000313" key="1">
    <source>
        <dbReference type="EMBL" id="KAJ1674089.1"/>
    </source>
</evidence>
<gene>
    <name evidence="1" type="primary">cnd1_1</name>
    <name evidence="1" type="ORF">EV182_003988</name>
</gene>
<reference evidence="1" key="1">
    <citation type="submission" date="2022-06" db="EMBL/GenBank/DDBJ databases">
        <title>Phylogenomic reconstructions and comparative analyses of Kickxellomycotina fungi.</title>
        <authorList>
            <person name="Reynolds N.K."/>
            <person name="Stajich J.E."/>
            <person name="Barry K."/>
            <person name="Grigoriev I.V."/>
            <person name="Crous P."/>
            <person name="Smith M.E."/>
        </authorList>
    </citation>
    <scope>NUCLEOTIDE SEQUENCE</scope>
    <source>
        <strain evidence="1">RSA 2271</strain>
    </source>
</reference>
<accession>A0ACC1HIG7</accession>
<evidence type="ECO:0000313" key="2">
    <source>
        <dbReference type="Proteomes" id="UP001145114"/>
    </source>
</evidence>
<organism evidence="1 2">
    <name type="scientific">Spiromyces aspiralis</name>
    <dbReference type="NCBI Taxonomy" id="68401"/>
    <lineage>
        <taxon>Eukaryota</taxon>
        <taxon>Fungi</taxon>
        <taxon>Fungi incertae sedis</taxon>
        <taxon>Zoopagomycota</taxon>
        <taxon>Kickxellomycotina</taxon>
        <taxon>Kickxellomycetes</taxon>
        <taxon>Kickxellales</taxon>
        <taxon>Kickxellaceae</taxon>
        <taxon>Spiromyces</taxon>
    </lineage>
</organism>
<dbReference type="EMBL" id="JAMZIH010006278">
    <property type="protein sequence ID" value="KAJ1674089.1"/>
    <property type="molecule type" value="Genomic_DNA"/>
</dbReference>
<name>A0ACC1HIG7_9FUNG</name>
<comment type="caution">
    <text evidence="1">The sequence shown here is derived from an EMBL/GenBank/DDBJ whole genome shotgun (WGS) entry which is preliminary data.</text>
</comment>
<keyword evidence="2" id="KW-1185">Reference proteome</keyword>